<dbReference type="Proteomes" id="UP000256913">
    <property type="component" value="Unassembled WGS sequence"/>
</dbReference>
<evidence type="ECO:0000313" key="1">
    <source>
        <dbReference type="EMBL" id="REF96006.1"/>
    </source>
</evidence>
<keyword evidence="2" id="KW-1185">Reference proteome</keyword>
<reference evidence="1 2" key="1">
    <citation type="submission" date="2018-08" db="EMBL/GenBank/DDBJ databases">
        <title>Sequencing the genomes of 1000 actinobacteria strains.</title>
        <authorList>
            <person name="Klenk H.-P."/>
        </authorList>
    </citation>
    <scope>NUCLEOTIDE SEQUENCE [LARGE SCALE GENOMIC DNA]</scope>
    <source>
        <strain evidence="1 2">DSM 44099</strain>
    </source>
</reference>
<evidence type="ECO:0008006" key="3">
    <source>
        <dbReference type="Google" id="ProtNLM"/>
    </source>
</evidence>
<dbReference type="OrthoDB" id="3464514at2"/>
<dbReference type="RefSeq" id="WP_116067600.1">
    <property type="nucleotide sequence ID" value="NZ_BONB01000013.1"/>
</dbReference>
<dbReference type="AlphaFoldDB" id="A0A3D9ZF13"/>
<proteinExistence type="predicted"/>
<organism evidence="1 2">
    <name type="scientific">Asanoa ferruginea</name>
    <dbReference type="NCBI Taxonomy" id="53367"/>
    <lineage>
        <taxon>Bacteria</taxon>
        <taxon>Bacillati</taxon>
        <taxon>Actinomycetota</taxon>
        <taxon>Actinomycetes</taxon>
        <taxon>Micromonosporales</taxon>
        <taxon>Micromonosporaceae</taxon>
        <taxon>Asanoa</taxon>
    </lineage>
</organism>
<comment type="caution">
    <text evidence="1">The sequence shown here is derived from an EMBL/GenBank/DDBJ whole genome shotgun (WGS) entry which is preliminary data.</text>
</comment>
<dbReference type="EMBL" id="QUMQ01000001">
    <property type="protein sequence ID" value="REF96006.1"/>
    <property type="molecule type" value="Genomic_DNA"/>
</dbReference>
<gene>
    <name evidence="1" type="ORF">DFJ67_1971</name>
</gene>
<accession>A0A3D9ZF13</accession>
<evidence type="ECO:0000313" key="2">
    <source>
        <dbReference type="Proteomes" id="UP000256913"/>
    </source>
</evidence>
<sequence>MFVQITQGHVRGAEQVKAALDEWVRDVAPGAEGWLRTTSGVTDDGVFVSLVSFTDAASAHRNSDRPEQAQWWERTAPLFDGEVTFHDADNAVTDNPGDPDSAKFVQLVQGQGSDRVRALTVLVAETGKWAEIRPEVLGVTACTYGNGEYTVAVYFANERDARVGERKPLPADLAKALAEVQHLRVRQPSYLDLHTPWISVRRA</sequence>
<name>A0A3D9ZF13_9ACTN</name>
<protein>
    <recommendedName>
        <fullName evidence="3">Antibiotic biosynthesis monooxygenase</fullName>
    </recommendedName>
</protein>